<evidence type="ECO:0000313" key="3">
    <source>
        <dbReference type="Proteomes" id="UP001221757"/>
    </source>
</evidence>
<reference evidence="2" key="1">
    <citation type="submission" date="2023-03" db="EMBL/GenBank/DDBJ databases">
        <title>Massive genome expansion in bonnet fungi (Mycena s.s.) driven by repeated elements and novel gene families across ecological guilds.</title>
        <authorList>
            <consortium name="Lawrence Berkeley National Laboratory"/>
            <person name="Harder C.B."/>
            <person name="Miyauchi S."/>
            <person name="Viragh M."/>
            <person name="Kuo A."/>
            <person name="Thoen E."/>
            <person name="Andreopoulos B."/>
            <person name="Lu D."/>
            <person name="Skrede I."/>
            <person name="Drula E."/>
            <person name="Henrissat B."/>
            <person name="Morin E."/>
            <person name="Kohler A."/>
            <person name="Barry K."/>
            <person name="LaButti K."/>
            <person name="Morin E."/>
            <person name="Salamov A."/>
            <person name="Lipzen A."/>
            <person name="Mereny Z."/>
            <person name="Hegedus B."/>
            <person name="Baldrian P."/>
            <person name="Stursova M."/>
            <person name="Weitz H."/>
            <person name="Taylor A."/>
            <person name="Grigoriev I.V."/>
            <person name="Nagy L.G."/>
            <person name="Martin F."/>
            <person name="Kauserud H."/>
        </authorList>
    </citation>
    <scope>NUCLEOTIDE SEQUENCE</scope>
    <source>
        <strain evidence="2">CBHHK067</strain>
    </source>
</reference>
<feature type="region of interest" description="Disordered" evidence="1">
    <location>
        <begin position="303"/>
        <end position="339"/>
    </location>
</feature>
<dbReference type="EMBL" id="JARKIE010000187">
    <property type="protein sequence ID" value="KAJ7669583.1"/>
    <property type="molecule type" value="Genomic_DNA"/>
</dbReference>
<keyword evidence="3" id="KW-1185">Reference proteome</keyword>
<name>A0AAD7CYC2_MYCRO</name>
<accession>A0AAD7CYC2</accession>
<organism evidence="2 3">
    <name type="scientific">Mycena rosella</name>
    <name type="common">Pink bonnet</name>
    <name type="synonym">Agaricus rosellus</name>
    <dbReference type="NCBI Taxonomy" id="1033263"/>
    <lineage>
        <taxon>Eukaryota</taxon>
        <taxon>Fungi</taxon>
        <taxon>Dikarya</taxon>
        <taxon>Basidiomycota</taxon>
        <taxon>Agaricomycotina</taxon>
        <taxon>Agaricomycetes</taxon>
        <taxon>Agaricomycetidae</taxon>
        <taxon>Agaricales</taxon>
        <taxon>Marasmiineae</taxon>
        <taxon>Mycenaceae</taxon>
        <taxon>Mycena</taxon>
    </lineage>
</organism>
<protein>
    <submittedName>
        <fullName evidence="2">Uncharacterized protein</fullName>
    </submittedName>
</protein>
<proteinExistence type="predicted"/>
<evidence type="ECO:0000313" key="2">
    <source>
        <dbReference type="EMBL" id="KAJ7669583.1"/>
    </source>
</evidence>
<dbReference type="AlphaFoldDB" id="A0AAD7CYC2"/>
<dbReference type="Proteomes" id="UP001221757">
    <property type="component" value="Unassembled WGS sequence"/>
</dbReference>
<gene>
    <name evidence="2" type="ORF">B0H17DRAFT_1335749</name>
</gene>
<sequence length="672" mass="74121">MEELQKALKEAKTRGSGIPLAELLVRSSDGIESAAVPLGAIGAMITIEGAQYLVTTNADYVPALPTTAKHDVYLRKDLRYGPDDHTIWPQQYSERYCHLAAIRTPQGVADDSAIYFFEPQSQDFVQQHGPTLTTALGSLHSARLSQFAAAVDDLLNSYTFYAKQHSGKLPPPLNPLVNSMSAALERLEVVPATQEQTFLAVRNLQRTLLEVDALLTYMMVYKPLMETPSLGKPAPAAEKCVGAYTGNAAIAQSLFKVGLPYCHPSLSGVPSGARAAPPIEAIHKVCLSVQWYNNPFEARNMSAASSSPQAATSASSSQAGTPASSSTASSSQRGSPSKGQCYHPYKSLVSAKAPSQPNPTAGRDKFTMLDRPEMPPPASVWVTALGMVDQTQGAMCQLSKMDTYYIMPERALLAAPENPQMRQLRLHHFAMLREALLYRLGDSTAGCLMSSQEWREILAGTIGRPACANSKRQERTRGIEEVIGPALRACGLSQYRDFPARPEDIAPITIHRAQEIIWEVAETNFRFELSALDRRVTGKSRLEFGVFAAANLTERFPYLLNLASLMWDWPAHLPSVLKKGLERAATQHFRDWEIRAKEEFEHMVAAYYCQTFYDYFGRAAVILMRLAHESRDIGWWSVVGPRGHDNAGRVLIFSTIEYGRDSPSYTLFTHSL</sequence>
<feature type="compositionally biased region" description="Low complexity" evidence="1">
    <location>
        <begin position="303"/>
        <end position="337"/>
    </location>
</feature>
<comment type="caution">
    <text evidence="2">The sequence shown here is derived from an EMBL/GenBank/DDBJ whole genome shotgun (WGS) entry which is preliminary data.</text>
</comment>
<evidence type="ECO:0000256" key="1">
    <source>
        <dbReference type="SAM" id="MobiDB-lite"/>
    </source>
</evidence>